<dbReference type="CDD" id="cd17546">
    <property type="entry name" value="REC_hyHK_CKI1_RcsC-like"/>
    <property type="match status" value="1"/>
</dbReference>
<reference evidence="18 19" key="1">
    <citation type="submission" date="2019-03" db="EMBL/GenBank/DDBJ databases">
        <title>Genomic Encyclopedia of Type Strains, Phase IV (KMG-IV): sequencing the most valuable type-strain genomes for metagenomic binning, comparative biology and taxonomic classification.</title>
        <authorList>
            <person name="Goeker M."/>
        </authorList>
    </citation>
    <scope>NUCLEOTIDE SEQUENCE [LARGE SCALE GENOMIC DNA]</scope>
    <source>
        <strain evidence="18 19">DSM 102969</strain>
    </source>
</reference>
<dbReference type="InterPro" id="IPR003661">
    <property type="entry name" value="HisK_dim/P_dom"/>
</dbReference>
<dbReference type="SMART" id="SM00387">
    <property type="entry name" value="HATPase_c"/>
    <property type="match status" value="1"/>
</dbReference>
<dbReference type="InterPro" id="IPR036097">
    <property type="entry name" value="HisK_dim/P_sf"/>
</dbReference>
<keyword evidence="4" id="KW-1003">Cell membrane</keyword>
<dbReference type="PANTHER" id="PTHR45339">
    <property type="entry name" value="HYBRID SIGNAL TRANSDUCTION HISTIDINE KINASE J"/>
    <property type="match status" value="1"/>
</dbReference>
<dbReference type="Gene3D" id="3.30.565.10">
    <property type="entry name" value="Histidine kinase-like ATPase, C-terminal domain"/>
    <property type="match status" value="1"/>
</dbReference>
<dbReference type="GO" id="GO:0005524">
    <property type="term" value="F:ATP binding"/>
    <property type="evidence" value="ECO:0007669"/>
    <property type="project" value="UniProtKB-KW"/>
</dbReference>
<evidence type="ECO:0000313" key="18">
    <source>
        <dbReference type="EMBL" id="TDP82747.1"/>
    </source>
</evidence>
<comment type="subcellular location">
    <subcellularLocation>
        <location evidence="2">Cell membrane</location>
        <topology evidence="2">Multi-pass membrane protein</topology>
    </subcellularLocation>
</comment>
<dbReference type="SUPFAM" id="SSF47226">
    <property type="entry name" value="Histidine-containing phosphotransfer domain, HPT domain"/>
    <property type="match status" value="1"/>
</dbReference>
<organism evidence="18 19">
    <name type="scientific">Oharaeibacter diazotrophicus</name>
    <dbReference type="NCBI Taxonomy" id="1920512"/>
    <lineage>
        <taxon>Bacteria</taxon>
        <taxon>Pseudomonadati</taxon>
        <taxon>Pseudomonadota</taxon>
        <taxon>Alphaproteobacteria</taxon>
        <taxon>Hyphomicrobiales</taxon>
        <taxon>Pleomorphomonadaceae</taxon>
        <taxon>Oharaeibacter</taxon>
    </lineage>
</organism>
<evidence type="ECO:0000256" key="5">
    <source>
        <dbReference type="ARBA" id="ARBA00022553"/>
    </source>
</evidence>
<feature type="transmembrane region" description="Helical" evidence="14">
    <location>
        <begin position="140"/>
        <end position="159"/>
    </location>
</feature>
<evidence type="ECO:0000259" key="17">
    <source>
        <dbReference type="PROSITE" id="PS50894"/>
    </source>
</evidence>
<feature type="transmembrane region" description="Helical" evidence="14">
    <location>
        <begin position="61"/>
        <end position="85"/>
    </location>
</feature>
<dbReference type="Pfam" id="PF00512">
    <property type="entry name" value="HisKA"/>
    <property type="match status" value="1"/>
</dbReference>
<dbReference type="PRINTS" id="PR00344">
    <property type="entry name" value="BCTRLSENSOR"/>
</dbReference>
<evidence type="ECO:0000256" key="1">
    <source>
        <dbReference type="ARBA" id="ARBA00000085"/>
    </source>
</evidence>
<feature type="transmembrane region" description="Helical" evidence="14">
    <location>
        <begin position="166"/>
        <end position="187"/>
    </location>
</feature>
<dbReference type="InterPro" id="IPR036641">
    <property type="entry name" value="HPT_dom_sf"/>
</dbReference>
<dbReference type="PROSITE" id="PS50109">
    <property type="entry name" value="HIS_KIN"/>
    <property type="match status" value="1"/>
</dbReference>
<dbReference type="CDD" id="cd00088">
    <property type="entry name" value="HPT"/>
    <property type="match status" value="1"/>
</dbReference>
<dbReference type="CDD" id="cd00082">
    <property type="entry name" value="HisKA"/>
    <property type="match status" value="1"/>
</dbReference>
<evidence type="ECO:0000256" key="4">
    <source>
        <dbReference type="ARBA" id="ARBA00022475"/>
    </source>
</evidence>
<protein>
    <recommendedName>
        <fullName evidence="3">histidine kinase</fullName>
        <ecNumber evidence="3">2.7.13.3</ecNumber>
    </recommendedName>
</protein>
<evidence type="ECO:0000313" key="19">
    <source>
        <dbReference type="Proteomes" id="UP000294547"/>
    </source>
</evidence>
<dbReference type="InterPro" id="IPR003594">
    <property type="entry name" value="HATPase_dom"/>
</dbReference>
<evidence type="ECO:0000256" key="6">
    <source>
        <dbReference type="ARBA" id="ARBA00022692"/>
    </source>
</evidence>
<dbReference type="GO" id="GO:0005886">
    <property type="term" value="C:plasma membrane"/>
    <property type="evidence" value="ECO:0007669"/>
    <property type="project" value="UniProtKB-SubCell"/>
</dbReference>
<keyword evidence="5 13" id="KW-0597">Phosphoprotein</keyword>
<dbReference type="InterPro" id="IPR011006">
    <property type="entry name" value="CheY-like_superfamily"/>
</dbReference>
<proteinExistence type="predicted"/>
<dbReference type="SMART" id="SM00448">
    <property type="entry name" value="REC"/>
    <property type="match status" value="1"/>
</dbReference>
<dbReference type="RefSeq" id="WP_126538800.1">
    <property type="nucleotide sequence ID" value="NZ_BSPM01000007.1"/>
</dbReference>
<evidence type="ECO:0000256" key="14">
    <source>
        <dbReference type="SAM" id="Phobius"/>
    </source>
</evidence>
<evidence type="ECO:0000256" key="7">
    <source>
        <dbReference type="ARBA" id="ARBA00022741"/>
    </source>
</evidence>
<evidence type="ECO:0000256" key="8">
    <source>
        <dbReference type="ARBA" id="ARBA00022840"/>
    </source>
</evidence>
<dbReference type="Pfam" id="PF01627">
    <property type="entry name" value="Hpt"/>
    <property type="match status" value="1"/>
</dbReference>
<dbReference type="InterPro" id="IPR036890">
    <property type="entry name" value="HATPase_C_sf"/>
</dbReference>
<dbReference type="InterPro" id="IPR001789">
    <property type="entry name" value="Sig_transdc_resp-reg_receiver"/>
</dbReference>
<comment type="caution">
    <text evidence="18">The sequence shown here is derived from an EMBL/GenBank/DDBJ whole genome shotgun (WGS) entry which is preliminary data.</text>
</comment>
<dbReference type="Pfam" id="PF00072">
    <property type="entry name" value="Response_reg"/>
    <property type="match status" value="1"/>
</dbReference>
<keyword evidence="11 14" id="KW-0472">Membrane</keyword>
<dbReference type="InterPro" id="IPR005467">
    <property type="entry name" value="His_kinase_dom"/>
</dbReference>
<accession>A0A4R6RAT1</accession>
<dbReference type="FunFam" id="3.30.565.10:FF:000010">
    <property type="entry name" value="Sensor histidine kinase RcsC"/>
    <property type="match status" value="1"/>
</dbReference>
<dbReference type="CDD" id="cd16922">
    <property type="entry name" value="HATPase_EvgS-ArcB-TorS-like"/>
    <property type="match status" value="1"/>
</dbReference>
<keyword evidence="18" id="KW-0808">Transferase</keyword>
<dbReference type="PROSITE" id="PS50894">
    <property type="entry name" value="HPT"/>
    <property type="match status" value="1"/>
</dbReference>
<gene>
    <name evidence="18" type="ORF">EDD54_4019</name>
</gene>
<evidence type="ECO:0000259" key="15">
    <source>
        <dbReference type="PROSITE" id="PS50109"/>
    </source>
</evidence>
<keyword evidence="7" id="KW-0547">Nucleotide-binding</keyword>
<evidence type="ECO:0000256" key="13">
    <source>
        <dbReference type="PROSITE-ProRule" id="PRU00169"/>
    </source>
</evidence>
<comment type="catalytic activity">
    <reaction evidence="1">
        <text>ATP + protein L-histidine = ADP + protein N-phospho-L-histidine.</text>
        <dbReference type="EC" id="2.7.13.3"/>
    </reaction>
</comment>
<dbReference type="Gene3D" id="1.10.287.130">
    <property type="match status" value="1"/>
</dbReference>
<dbReference type="SUPFAM" id="SSF52172">
    <property type="entry name" value="CheY-like"/>
    <property type="match status" value="1"/>
</dbReference>
<dbReference type="GO" id="GO:0000155">
    <property type="term" value="F:phosphorelay sensor kinase activity"/>
    <property type="evidence" value="ECO:0007669"/>
    <property type="project" value="InterPro"/>
</dbReference>
<feature type="transmembrane region" description="Helical" evidence="14">
    <location>
        <begin position="35"/>
        <end position="55"/>
    </location>
</feature>
<keyword evidence="9 14" id="KW-1133">Transmembrane helix</keyword>
<feature type="domain" description="Response regulatory" evidence="16">
    <location>
        <begin position="571"/>
        <end position="688"/>
    </location>
</feature>
<sequence length="833" mass="88189">MSGGPIGRLLGGLQRRLAATRRLLRARPDSEHEMTANRLIFAALVVLTLGGAAFAGSTESAAILALSAPVFAVYFVVALAIFAHILVRPGVNVRRRVLAMVCDFAMISFAAFACGPASGFFYPLFLWTVFGNGFRFGVPYLYGAMAVALAGFVAVLGFGGFWRDHVGFAVALLVGLVLLPMYAAVLIRKLSEAKKNAEEASRAKSLFLASVSHELRTPLNAIIGFSDLLSRRPLGRQEAEMVGTIAVSGRSLLALINGLLDFSRLEAGRMPSHRVDFDLFALIGRVEAMMSMEARRKRLRLAVHVGAGVPARVHGDERHLEEVLVNLVSNAVKFTEAGRVSIDVDRVEGDDTVLRLRFAVTDTGIGIAPEAQARVFESFTQADETIIDRFGGTGLGLSIVRQLVDLMGGRVTLRSVLGEGSCFAFDALFAPVEAVAGEAADVAVLLVSADAGLAADVAAAFPDAAVVADTAGASRHLAEPDRPVDLVLIDEAAAGPDAARMLAVVEATLVSVAGPGGDERGWRDVVSMRLRRPLAPRDLATASAFALRLGGAEPDRPVAAVPDDHGLKPLRVLIAEDNRTNQMVLAKLLETAGHASVAVDDGEQAVEALKDGGYDLVLMDINMPVMNGIEATKLYRFMALGRPRIPIVALTADATPEARARCLEAGMDACVTKPIDVDRLLGVMASVLAGEAAPAEDARALQGRIAAAAAPGGILDTEKLDDLERLGGKAFLDELVEQFLVESDRLAGDVADAVADEDVAAFRDAAHALRSSAANVGARAVFDLCLSWRQAGHEDLARDGERRVRALGDALAEARDALGAHLAPEETRRAARR</sequence>
<dbReference type="PANTHER" id="PTHR45339:SF1">
    <property type="entry name" value="HYBRID SIGNAL TRANSDUCTION HISTIDINE KINASE J"/>
    <property type="match status" value="1"/>
</dbReference>
<evidence type="ECO:0000256" key="3">
    <source>
        <dbReference type="ARBA" id="ARBA00012438"/>
    </source>
</evidence>
<evidence type="ECO:0000256" key="2">
    <source>
        <dbReference type="ARBA" id="ARBA00004651"/>
    </source>
</evidence>
<dbReference type="PROSITE" id="PS50110">
    <property type="entry name" value="RESPONSE_REGULATORY"/>
    <property type="match status" value="1"/>
</dbReference>
<dbReference type="InterPro" id="IPR004358">
    <property type="entry name" value="Sig_transdc_His_kin-like_C"/>
</dbReference>
<evidence type="ECO:0000256" key="12">
    <source>
        <dbReference type="PROSITE-ProRule" id="PRU00110"/>
    </source>
</evidence>
<dbReference type="SMART" id="SM00388">
    <property type="entry name" value="HisKA"/>
    <property type="match status" value="1"/>
</dbReference>
<feature type="modified residue" description="Phosphohistidine" evidence="12">
    <location>
        <position position="767"/>
    </location>
</feature>
<dbReference type="EMBL" id="SNXY01000010">
    <property type="protein sequence ID" value="TDP82747.1"/>
    <property type="molecule type" value="Genomic_DNA"/>
</dbReference>
<keyword evidence="8" id="KW-0067">ATP-binding</keyword>
<feature type="domain" description="Histidine kinase" evidence="15">
    <location>
        <begin position="210"/>
        <end position="431"/>
    </location>
</feature>
<dbReference type="OrthoDB" id="9789782at2"/>
<keyword evidence="10" id="KW-0902">Two-component regulatory system</keyword>
<keyword evidence="19" id="KW-1185">Reference proteome</keyword>
<feature type="transmembrane region" description="Helical" evidence="14">
    <location>
        <begin position="97"/>
        <end position="120"/>
    </location>
</feature>
<feature type="domain" description="HPt" evidence="17">
    <location>
        <begin position="728"/>
        <end position="825"/>
    </location>
</feature>
<evidence type="ECO:0000256" key="9">
    <source>
        <dbReference type="ARBA" id="ARBA00022989"/>
    </source>
</evidence>
<dbReference type="SUPFAM" id="SSF55874">
    <property type="entry name" value="ATPase domain of HSP90 chaperone/DNA topoisomerase II/histidine kinase"/>
    <property type="match status" value="1"/>
</dbReference>
<dbReference type="Pfam" id="PF02518">
    <property type="entry name" value="HATPase_c"/>
    <property type="match status" value="1"/>
</dbReference>
<dbReference type="Proteomes" id="UP000294547">
    <property type="component" value="Unassembled WGS sequence"/>
</dbReference>
<dbReference type="AlphaFoldDB" id="A0A4R6RAT1"/>
<dbReference type="EC" id="2.7.13.3" evidence="3"/>
<dbReference type="InterPro" id="IPR008207">
    <property type="entry name" value="Sig_transdc_His_kin_Hpt_dom"/>
</dbReference>
<dbReference type="Gene3D" id="1.20.120.160">
    <property type="entry name" value="HPT domain"/>
    <property type="match status" value="1"/>
</dbReference>
<evidence type="ECO:0000256" key="11">
    <source>
        <dbReference type="ARBA" id="ARBA00023136"/>
    </source>
</evidence>
<keyword evidence="6 14" id="KW-0812">Transmembrane</keyword>
<dbReference type="SUPFAM" id="SSF47384">
    <property type="entry name" value="Homodimeric domain of signal transducing histidine kinase"/>
    <property type="match status" value="1"/>
</dbReference>
<keyword evidence="18" id="KW-0418">Kinase</keyword>
<dbReference type="Gene3D" id="3.40.50.2300">
    <property type="match status" value="1"/>
</dbReference>
<name>A0A4R6RAT1_9HYPH</name>
<evidence type="ECO:0000256" key="10">
    <source>
        <dbReference type="ARBA" id="ARBA00023012"/>
    </source>
</evidence>
<feature type="modified residue" description="4-aspartylphosphate" evidence="13">
    <location>
        <position position="620"/>
    </location>
</feature>
<evidence type="ECO:0000259" key="16">
    <source>
        <dbReference type="PROSITE" id="PS50110"/>
    </source>
</evidence>